<dbReference type="EMBL" id="JABAIA010000003">
    <property type="protein sequence ID" value="NLR68264.1"/>
    <property type="molecule type" value="Genomic_DNA"/>
</dbReference>
<accession>A0A847S1M6</accession>
<dbReference type="PANTHER" id="PTHR43233:SF1">
    <property type="entry name" value="FAMILY N-ACETYLTRANSFERASE, PUTATIVE (AFU_ORTHOLOGUE AFUA_6G03350)-RELATED"/>
    <property type="match status" value="1"/>
</dbReference>
<organism evidence="2 3">
    <name type="scientific">Chitinophaga varians</name>
    <dbReference type="NCBI Taxonomy" id="2202339"/>
    <lineage>
        <taxon>Bacteria</taxon>
        <taxon>Pseudomonadati</taxon>
        <taxon>Bacteroidota</taxon>
        <taxon>Chitinophagia</taxon>
        <taxon>Chitinophagales</taxon>
        <taxon>Chitinophagaceae</taxon>
        <taxon>Chitinophaga</taxon>
    </lineage>
</organism>
<gene>
    <name evidence="2" type="ORF">HGH92_28415</name>
</gene>
<evidence type="ECO:0000313" key="3">
    <source>
        <dbReference type="Proteomes" id="UP000570474"/>
    </source>
</evidence>
<comment type="caution">
    <text evidence="2">The sequence shown here is derived from an EMBL/GenBank/DDBJ whole genome shotgun (WGS) entry which is preliminary data.</text>
</comment>
<protein>
    <submittedName>
        <fullName evidence="2">GNAT family N-acetyltransferase</fullName>
    </submittedName>
</protein>
<dbReference type="PROSITE" id="PS51186">
    <property type="entry name" value="GNAT"/>
    <property type="match status" value="1"/>
</dbReference>
<evidence type="ECO:0000313" key="2">
    <source>
        <dbReference type="EMBL" id="NLR68264.1"/>
    </source>
</evidence>
<dbReference type="PANTHER" id="PTHR43233">
    <property type="entry name" value="FAMILY N-ACETYLTRANSFERASE, PUTATIVE (AFU_ORTHOLOGUE AFUA_6G03350)-RELATED"/>
    <property type="match status" value="1"/>
</dbReference>
<dbReference type="Proteomes" id="UP000570474">
    <property type="component" value="Unassembled WGS sequence"/>
</dbReference>
<dbReference type="AlphaFoldDB" id="A0A847S1M6"/>
<keyword evidence="2" id="KW-0808">Transferase</keyword>
<name>A0A847S1M6_9BACT</name>
<keyword evidence="3" id="KW-1185">Reference proteome</keyword>
<dbReference type="InterPro" id="IPR053144">
    <property type="entry name" value="Acetyltransferase_Butenolide"/>
</dbReference>
<dbReference type="Gene3D" id="3.40.630.30">
    <property type="match status" value="1"/>
</dbReference>
<feature type="domain" description="N-acetyltransferase" evidence="1">
    <location>
        <begin position="1"/>
        <end position="142"/>
    </location>
</feature>
<dbReference type="InterPro" id="IPR000182">
    <property type="entry name" value="GNAT_dom"/>
</dbReference>
<dbReference type="Pfam" id="PF00583">
    <property type="entry name" value="Acetyltransf_1"/>
    <property type="match status" value="1"/>
</dbReference>
<dbReference type="InterPro" id="IPR016181">
    <property type="entry name" value="Acyl_CoA_acyltransferase"/>
</dbReference>
<dbReference type="RefSeq" id="WP_168874189.1">
    <property type="nucleotide sequence ID" value="NZ_JABAIA010000003.1"/>
</dbReference>
<dbReference type="GO" id="GO:0016747">
    <property type="term" value="F:acyltransferase activity, transferring groups other than amino-acyl groups"/>
    <property type="evidence" value="ECO:0007669"/>
    <property type="project" value="InterPro"/>
</dbReference>
<proteinExistence type="predicted"/>
<dbReference type="CDD" id="cd04301">
    <property type="entry name" value="NAT_SF"/>
    <property type="match status" value="1"/>
</dbReference>
<reference evidence="2 3" key="1">
    <citation type="submission" date="2020-04" db="EMBL/GenBank/DDBJ databases">
        <authorList>
            <person name="Yin C."/>
        </authorList>
    </citation>
    <scope>NUCLEOTIDE SEQUENCE [LARGE SCALE GENOMIC DNA]</scope>
    <source>
        <strain evidence="2 3">Ae27</strain>
    </source>
</reference>
<evidence type="ECO:0000259" key="1">
    <source>
        <dbReference type="PROSITE" id="PS51186"/>
    </source>
</evidence>
<dbReference type="SUPFAM" id="SSF55729">
    <property type="entry name" value="Acyl-CoA N-acyltransferases (Nat)"/>
    <property type="match status" value="1"/>
</dbReference>
<sequence>MEIKTGAAQMDLAAIHQFLQNDSYWAKGIDFDIVKASLENSFCVGVFLDNKQVAFARVITDYHTFGWVADVFVLPDYRGRGISKSMMGFLTDQPWVGKLRRFMLSTRDAHELYRGYGFRSPGNAASIMEVHRPDVYLKRTSEEASHVSG</sequence>